<keyword evidence="1" id="KW-1003">Cell membrane</keyword>
<keyword evidence="6" id="KW-0472">Membrane</keyword>
<feature type="transmembrane region" description="Helical" evidence="6">
    <location>
        <begin position="21"/>
        <end position="44"/>
    </location>
</feature>
<evidence type="ECO:0000256" key="6">
    <source>
        <dbReference type="SAM" id="Phobius"/>
    </source>
</evidence>
<gene>
    <name evidence="8" type="ORF">A2642_02620</name>
</gene>
<name>A0A1F6VA30_9BACT</name>
<evidence type="ECO:0000313" key="8">
    <source>
        <dbReference type="EMBL" id="OGI66517.1"/>
    </source>
</evidence>
<proteinExistence type="predicted"/>
<reference evidence="8 9" key="1">
    <citation type="journal article" date="2016" name="Nat. Commun.">
        <title>Thousands of microbial genomes shed light on interconnected biogeochemical processes in an aquifer system.</title>
        <authorList>
            <person name="Anantharaman K."/>
            <person name="Brown C.T."/>
            <person name="Hug L.A."/>
            <person name="Sharon I."/>
            <person name="Castelle C.J."/>
            <person name="Probst A.J."/>
            <person name="Thomas B.C."/>
            <person name="Singh A."/>
            <person name="Wilkins M.J."/>
            <person name="Karaoz U."/>
            <person name="Brodie E.L."/>
            <person name="Williams K.H."/>
            <person name="Hubbard S.S."/>
            <person name="Banfield J.F."/>
        </authorList>
    </citation>
    <scope>NUCLEOTIDE SEQUENCE [LARGE SCALE GENOMIC DNA]</scope>
</reference>
<keyword evidence="3 6" id="KW-0812">Transmembrane</keyword>
<dbReference type="EMBL" id="MFTJ01000009">
    <property type="protein sequence ID" value="OGI66517.1"/>
    <property type="molecule type" value="Genomic_DNA"/>
</dbReference>
<dbReference type="AlphaFoldDB" id="A0A1F6VA30"/>
<evidence type="ECO:0000256" key="5">
    <source>
        <dbReference type="ARBA" id="ARBA00023306"/>
    </source>
</evidence>
<evidence type="ECO:0000259" key="7">
    <source>
        <dbReference type="Pfam" id="PF08478"/>
    </source>
</evidence>
<protein>
    <recommendedName>
        <fullName evidence="7">POTRA domain-containing protein</fullName>
    </recommendedName>
</protein>
<organism evidence="8 9">
    <name type="scientific">Candidatus Nomurabacteria bacterium RIFCSPHIGHO2_01_FULL_39_10</name>
    <dbReference type="NCBI Taxonomy" id="1801733"/>
    <lineage>
        <taxon>Bacteria</taxon>
        <taxon>Candidatus Nomuraibacteriota</taxon>
    </lineage>
</organism>
<comment type="caution">
    <text evidence="8">The sequence shown here is derived from an EMBL/GenBank/DDBJ whole genome shotgun (WGS) entry which is preliminary data.</text>
</comment>
<accession>A0A1F6VA30</accession>
<evidence type="ECO:0000313" key="9">
    <source>
        <dbReference type="Proteomes" id="UP000178700"/>
    </source>
</evidence>
<dbReference type="Pfam" id="PF08478">
    <property type="entry name" value="POTRA_1"/>
    <property type="match status" value="1"/>
</dbReference>
<evidence type="ECO:0000256" key="3">
    <source>
        <dbReference type="ARBA" id="ARBA00022692"/>
    </source>
</evidence>
<evidence type="ECO:0000256" key="1">
    <source>
        <dbReference type="ARBA" id="ARBA00022475"/>
    </source>
</evidence>
<evidence type="ECO:0000256" key="4">
    <source>
        <dbReference type="ARBA" id="ARBA00022989"/>
    </source>
</evidence>
<feature type="domain" description="POTRA" evidence="7">
    <location>
        <begin position="51"/>
        <end position="128"/>
    </location>
</feature>
<dbReference type="Proteomes" id="UP000178700">
    <property type="component" value="Unassembled WGS sequence"/>
</dbReference>
<evidence type="ECO:0000256" key="2">
    <source>
        <dbReference type="ARBA" id="ARBA00022618"/>
    </source>
</evidence>
<keyword evidence="2" id="KW-0132">Cell division</keyword>
<sequence>MKKRDVLNSPRLLGLKKQRQRVVLLKIFLSLTVIALVFGGLVYISRIFSLNINTVTITGNKFLEAEAIKKIAEKKIAEKYLWFFPKTNILLYPKSDIENELRKELKRLKDINLSLKDTKTLEIAVTERVASYVWCGNTPPEGESEEKPKCNFLDSSGYMFDESPYFSGEVYFKFYGADLSQVNFDKLISFKKTSEVMGLKPAAFFIGENKNIKMLLSPENSLSTKPEIVFKADADFETVAENLQVALSTEPMKSNFKNKYASLEYIDLRFGNKVYFKFR</sequence>
<keyword evidence="5" id="KW-0131">Cell cycle</keyword>
<keyword evidence="4 6" id="KW-1133">Transmembrane helix</keyword>
<dbReference type="InterPro" id="IPR013685">
    <property type="entry name" value="POTRA_FtsQ_type"/>
</dbReference>